<feature type="binding site" evidence="3">
    <location>
        <begin position="232"/>
        <end position="239"/>
    </location>
    <ligand>
        <name>ATP</name>
        <dbReference type="ChEBI" id="CHEBI:30616"/>
    </ligand>
</feature>
<evidence type="ECO:0000256" key="4">
    <source>
        <dbReference type="SAM" id="Phobius"/>
    </source>
</evidence>
<dbReference type="SMART" id="SM00382">
    <property type="entry name" value="AAA"/>
    <property type="match status" value="1"/>
</dbReference>
<keyword evidence="4" id="KW-1133">Transmembrane helix</keyword>
<evidence type="ECO:0000313" key="6">
    <source>
        <dbReference type="EMBL" id="MBB2924015.1"/>
    </source>
</evidence>
<organism evidence="6 7">
    <name type="scientific">Cellulomonas cellasea</name>
    <dbReference type="NCBI Taxonomy" id="43670"/>
    <lineage>
        <taxon>Bacteria</taxon>
        <taxon>Bacillati</taxon>
        <taxon>Actinomycetota</taxon>
        <taxon>Actinomycetes</taxon>
        <taxon>Micrococcales</taxon>
        <taxon>Cellulomonadaceae</taxon>
        <taxon>Cellulomonas</taxon>
    </lineage>
</organism>
<evidence type="ECO:0000256" key="1">
    <source>
        <dbReference type="ARBA" id="ARBA00022741"/>
    </source>
</evidence>
<comment type="caution">
    <text evidence="6">The sequence shown here is derived from an EMBL/GenBank/DDBJ whole genome shotgun (WGS) entry which is preliminary data.</text>
</comment>
<dbReference type="RefSeq" id="WP_183296816.1">
    <property type="nucleotide sequence ID" value="NZ_JACHVX010000004.1"/>
</dbReference>
<dbReference type="PANTHER" id="PTHR22683">
    <property type="entry name" value="SPORULATION PROTEIN RELATED"/>
    <property type="match status" value="1"/>
</dbReference>
<accession>A0A7W4UH15</accession>
<name>A0A7W4UH15_9CELL</name>
<dbReference type="CDD" id="cd01127">
    <property type="entry name" value="TrwB_TraG_TraD_VirD4"/>
    <property type="match status" value="1"/>
</dbReference>
<dbReference type="GO" id="GO:0005524">
    <property type="term" value="F:ATP binding"/>
    <property type="evidence" value="ECO:0007669"/>
    <property type="project" value="UniProtKB-UniRule"/>
</dbReference>
<reference evidence="6 7" key="1">
    <citation type="submission" date="2020-08" db="EMBL/GenBank/DDBJ databases">
        <title>The Agave Microbiome: Exploring the role of microbial communities in plant adaptations to desert environments.</title>
        <authorList>
            <person name="Partida-Martinez L.P."/>
        </authorList>
    </citation>
    <scope>NUCLEOTIDE SEQUENCE [LARGE SCALE GENOMIC DNA]</scope>
    <source>
        <strain evidence="6 7">RAS26</strain>
    </source>
</reference>
<dbReference type="InterPro" id="IPR003593">
    <property type="entry name" value="AAA+_ATPase"/>
</dbReference>
<feature type="transmembrane region" description="Helical" evidence="4">
    <location>
        <begin position="32"/>
        <end position="52"/>
    </location>
</feature>
<feature type="transmembrane region" description="Helical" evidence="4">
    <location>
        <begin position="59"/>
        <end position="80"/>
    </location>
</feature>
<evidence type="ECO:0000313" key="7">
    <source>
        <dbReference type="Proteomes" id="UP000518206"/>
    </source>
</evidence>
<dbReference type="InterPro" id="IPR002543">
    <property type="entry name" value="FtsK_dom"/>
</dbReference>
<protein>
    <submittedName>
        <fullName evidence="6">S-DNA-T family DNA segregation ATPase FtsK/SpoIIIE</fullName>
    </submittedName>
</protein>
<dbReference type="Gene3D" id="3.40.50.300">
    <property type="entry name" value="P-loop containing nucleotide triphosphate hydrolases"/>
    <property type="match status" value="1"/>
</dbReference>
<dbReference type="SUPFAM" id="SSF52540">
    <property type="entry name" value="P-loop containing nucleoside triphosphate hydrolases"/>
    <property type="match status" value="1"/>
</dbReference>
<evidence type="ECO:0000256" key="3">
    <source>
        <dbReference type="PROSITE-ProRule" id="PRU00289"/>
    </source>
</evidence>
<dbReference type="Proteomes" id="UP000518206">
    <property type="component" value="Unassembled WGS sequence"/>
</dbReference>
<dbReference type="Pfam" id="PF01580">
    <property type="entry name" value="FtsK_SpoIIIE"/>
    <property type="match status" value="1"/>
</dbReference>
<reference evidence="6 7" key="2">
    <citation type="submission" date="2020-08" db="EMBL/GenBank/DDBJ databases">
        <authorList>
            <person name="Partida-Martinez L."/>
            <person name="Huntemann M."/>
            <person name="Clum A."/>
            <person name="Wang J."/>
            <person name="Palaniappan K."/>
            <person name="Ritter S."/>
            <person name="Chen I.-M."/>
            <person name="Stamatis D."/>
            <person name="Reddy T."/>
            <person name="O'Malley R."/>
            <person name="Daum C."/>
            <person name="Shapiro N."/>
            <person name="Ivanova N."/>
            <person name="Kyrpides N."/>
            <person name="Woyke T."/>
        </authorList>
    </citation>
    <scope>NUCLEOTIDE SEQUENCE [LARGE SCALE GENOMIC DNA]</scope>
    <source>
        <strain evidence="6 7">RAS26</strain>
    </source>
</reference>
<proteinExistence type="predicted"/>
<keyword evidence="4" id="KW-0812">Transmembrane</keyword>
<gene>
    <name evidence="6" type="ORF">FHR80_002943</name>
</gene>
<evidence type="ECO:0000259" key="5">
    <source>
        <dbReference type="PROSITE" id="PS50901"/>
    </source>
</evidence>
<dbReference type="InterPro" id="IPR027417">
    <property type="entry name" value="P-loop_NTPase"/>
</dbReference>
<keyword evidence="1 3" id="KW-0547">Nucleotide-binding</keyword>
<dbReference type="EMBL" id="JACHVX010000004">
    <property type="protein sequence ID" value="MBB2924015.1"/>
    <property type="molecule type" value="Genomic_DNA"/>
</dbReference>
<dbReference type="GO" id="GO:0003677">
    <property type="term" value="F:DNA binding"/>
    <property type="evidence" value="ECO:0007669"/>
    <property type="project" value="InterPro"/>
</dbReference>
<dbReference type="AlphaFoldDB" id="A0A7W4UH15"/>
<keyword evidence="2 3" id="KW-0067">ATP-binding</keyword>
<sequence length="474" mass="51889">MSFVLLVLLVIGPAVAALLCRWLWRRGVRVLGWLVRRPTLLVALAAVLWLTWQTADRGPAFAVAIALGVIGVLVALRVLFPSWFAAGVQSRTAGWWREVRVYRGAWQSAMVTTGLALREGRELHLPHLIAVRTRGGIDLVRVRMLPGQVLEDWAQCAPRLAQTFGTQECRVRTVVRRKHDLDLWFLVTDPLAVDVPPFDVDTTNARALPVGVREDGRRYDLSLLGTHVLVVGATGAGKGSVLWSIVAALRPALRERTARVWALDPKGGMELGGGRLLFERFVYGDPEDEAVYELEFARTLEDAVDVMRRRQSQLRGIARLHTPSPDEPLIVILVDELASLTAYVTDREAKRRIGSALALLLSQGRAVGISVVAAVQDPRKEVVTVRDLFPTRIALRLSEAEQVSLVLGAGARDRGARCDEIPESLPGIGYVGIDGVAEPVRVRFSHITDADITGLVARFRTAAAAVPVVEESAA</sequence>
<feature type="domain" description="FtsK" evidence="5">
    <location>
        <begin position="214"/>
        <end position="404"/>
    </location>
</feature>
<dbReference type="PROSITE" id="PS50901">
    <property type="entry name" value="FTSK"/>
    <property type="match status" value="1"/>
</dbReference>
<keyword evidence="4" id="KW-0472">Membrane</keyword>
<evidence type="ECO:0000256" key="2">
    <source>
        <dbReference type="ARBA" id="ARBA00022840"/>
    </source>
</evidence>
<dbReference type="PANTHER" id="PTHR22683:SF41">
    <property type="entry name" value="DNA TRANSLOCASE FTSK"/>
    <property type="match status" value="1"/>
</dbReference>
<dbReference type="InterPro" id="IPR050206">
    <property type="entry name" value="FtsK/SpoIIIE/SftA"/>
</dbReference>